<organism evidence="1">
    <name type="scientific">Cyprideis torosa</name>
    <dbReference type="NCBI Taxonomy" id="163714"/>
    <lineage>
        <taxon>Eukaryota</taxon>
        <taxon>Metazoa</taxon>
        <taxon>Ecdysozoa</taxon>
        <taxon>Arthropoda</taxon>
        <taxon>Crustacea</taxon>
        <taxon>Oligostraca</taxon>
        <taxon>Ostracoda</taxon>
        <taxon>Podocopa</taxon>
        <taxon>Podocopida</taxon>
        <taxon>Cytherocopina</taxon>
        <taxon>Cytheroidea</taxon>
        <taxon>Cytherideidae</taxon>
        <taxon>Cyprideis</taxon>
    </lineage>
</organism>
<dbReference type="AlphaFoldDB" id="A0A7R8ZUS3"/>
<protein>
    <submittedName>
        <fullName evidence="1">Uncharacterized protein</fullName>
    </submittedName>
</protein>
<evidence type="ECO:0000313" key="1">
    <source>
        <dbReference type="EMBL" id="CAD7232407.1"/>
    </source>
</evidence>
<reference evidence="1" key="1">
    <citation type="submission" date="2020-11" db="EMBL/GenBank/DDBJ databases">
        <authorList>
            <person name="Tran Van P."/>
        </authorList>
    </citation>
    <scope>NUCLEOTIDE SEQUENCE</scope>
</reference>
<accession>A0A7R8ZUS3</accession>
<sequence length="104" mass="11483">MLKPTDNRSIPVTLNLILCVSLILLGVMAGPTASEGRGFEFKFPGVGLAPNSSDSAEWIRYILSSIEGLLQSISSVEFSLYHTTRGEAEARDGKRKKFFYEPEE</sequence>
<dbReference type="EMBL" id="OB664631">
    <property type="protein sequence ID" value="CAD7232407.1"/>
    <property type="molecule type" value="Genomic_DNA"/>
</dbReference>
<gene>
    <name evidence="1" type="ORF">CTOB1V02_LOCUS10243</name>
</gene>
<name>A0A7R8ZUS3_9CRUS</name>
<proteinExistence type="predicted"/>